<dbReference type="SFLD" id="SFLDF00009">
    <property type="entry name" value="o-succinylbenzoate_synthase"/>
    <property type="match status" value="1"/>
</dbReference>
<name>A0ABR7ZYG3_9CYAN</name>
<evidence type="ECO:0000259" key="7">
    <source>
        <dbReference type="SMART" id="SM00922"/>
    </source>
</evidence>
<keyword evidence="3" id="KW-0413">Isomerase</keyword>
<dbReference type="PANTHER" id="PTHR48073">
    <property type="entry name" value="O-SUCCINYLBENZOATE SYNTHASE-RELATED"/>
    <property type="match status" value="1"/>
</dbReference>
<evidence type="ECO:0000313" key="9">
    <source>
        <dbReference type="Proteomes" id="UP000642094"/>
    </source>
</evidence>
<dbReference type="SUPFAM" id="SSF54826">
    <property type="entry name" value="Enolase N-terminal domain-like"/>
    <property type="match status" value="1"/>
</dbReference>
<dbReference type="InterPro" id="IPR018110">
    <property type="entry name" value="Mandel_Rmase/mucon_lact_enz_CS"/>
</dbReference>
<dbReference type="CDD" id="cd03320">
    <property type="entry name" value="OSBS"/>
    <property type="match status" value="1"/>
</dbReference>
<feature type="domain" description="Mandelate racemase/muconate lactonizing enzyme C-terminal" evidence="7">
    <location>
        <begin position="146"/>
        <end position="243"/>
    </location>
</feature>
<comment type="cofactor">
    <cofactor evidence="5">
        <name>a divalent metal cation</name>
        <dbReference type="ChEBI" id="CHEBI:60240"/>
    </cofactor>
</comment>
<gene>
    <name evidence="5 8" type="primary">menC</name>
    <name evidence="8" type="ORF">H6F41_12480</name>
</gene>
<dbReference type="EC" id="4.2.1.113" evidence="5 6"/>
<dbReference type="Pfam" id="PF13378">
    <property type="entry name" value="MR_MLE_C"/>
    <property type="match status" value="1"/>
</dbReference>
<dbReference type="InterPro" id="IPR036849">
    <property type="entry name" value="Enolase-like_C_sf"/>
</dbReference>
<evidence type="ECO:0000256" key="5">
    <source>
        <dbReference type="HAMAP-Rule" id="MF_00470"/>
    </source>
</evidence>
<feature type="active site" description="Proton donor" evidence="5">
    <location>
        <position position="167"/>
    </location>
</feature>
<dbReference type="SMART" id="SM00922">
    <property type="entry name" value="MR_MLE"/>
    <property type="match status" value="1"/>
</dbReference>
<dbReference type="SFLD" id="SFLDG00180">
    <property type="entry name" value="muconate_cycloisomerase"/>
    <property type="match status" value="1"/>
</dbReference>
<accession>A0ABR7ZYG3</accession>
<evidence type="ECO:0000256" key="3">
    <source>
        <dbReference type="ARBA" id="ARBA00023235"/>
    </source>
</evidence>
<dbReference type="SFLD" id="SFLDS00001">
    <property type="entry name" value="Enolase"/>
    <property type="match status" value="1"/>
</dbReference>
<evidence type="ECO:0000313" key="8">
    <source>
        <dbReference type="EMBL" id="MBD2188957.1"/>
    </source>
</evidence>
<dbReference type="Proteomes" id="UP000642094">
    <property type="component" value="Unassembled WGS sequence"/>
</dbReference>
<comment type="pathway">
    <text evidence="5">Quinol/quinone metabolism; 1,4-dihydroxy-2-naphthoate biosynthesis; 1,4-dihydroxy-2-naphthoate from chorismate: step 4/7.</text>
</comment>
<evidence type="ECO:0000256" key="4">
    <source>
        <dbReference type="ARBA" id="ARBA00023239"/>
    </source>
</evidence>
<feature type="binding site" evidence="5">
    <location>
        <position position="222"/>
    </location>
    <ligand>
        <name>Mg(2+)</name>
        <dbReference type="ChEBI" id="CHEBI:18420"/>
    </ligand>
</feature>
<comment type="similarity">
    <text evidence="5">Belongs to the mandelate racemase/muconate lactonizing enzyme family. MenC type 1 subfamily.</text>
</comment>
<dbReference type="InterPro" id="IPR029065">
    <property type="entry name" value="Enolase_C-like"/>
</dbReference>
<dbReference type="EMBL" id="JACJQB010000025">
    <property type="protein sequence ID" value="MBD2188957.1"/>
    <property type="molecule type" value="Genomic_DNA"/>
</dbReference>
<dbReference type="PROSITE" id="PS00909">
    <property type="entry name" value="MR_MLE_2"/>
    <property type="match status" value="1"/>
</dbReference>
<keyword evidence="4 5" id="KW-0456">Lyase</keyword>
<comment type="caution">
    <text evidence="8">The sequence shown here is derived from an EMBL/GenBank/DDBJ whole genome shotgun (WGS) entry which is preliminary data.</text>
</comment>
<dbReference type="InterPro" id="IPR010196">
    <property type="entry name" value="OSB_synthase_MenC1"/>
</dbReference>
<feature type="active site" description="Proton acceptor" evidence="5">
    <location>
        <position position="271"/>
    </location>
</feature>
<dbReference type="SUPFAM" id="SSF51604">
    <property type="entry name" value="Enolase C-terminal domain-like"/>
    <property type="match status" value="1"/>
</dbReference>
<dbReference type="HAMAP" id="MF_00470">
    <property type="entry name" value="MenC_1"/>
    <property type="match status" value="1"/>
</dbReference>
<dbReference type="PANTHER" id="PTHR48073:SF2">
    <property type="entry name" value="O-SUCCINYLBENZOATE SYNTHASE"/>
    <property type="match status" value="1"/>
</dbReference>
<comment type="catalytic activity">
    <reaction evidence="5">
        <text>(1R,6R)-6-hydroxy-2-succinyl-cyclohexa-2,4-diene-1-carboxylate = 2-succinylbenzoate + H2O</text>
        <dbReference type="Rhea" id="RHEA:10196"/>
        <dbReference type="ChEBI" id="CHEBI:15377"/>
        <dbReference type="ChEBI" id="CHEBI:18325"/>
        <dbReference type="ChEBI" id="CHEBI:58689"/>
        <dbReference type="EC" id="4.2.1.113"/>
    </reaction>
</comment>
<dbReference type="InterPro" id="IPR013342">
    <property type="entry name" value="Mandelate_racemase_C"/>
</dbReference>
<dbReference type="RefSeq" id="WP_190403798.1">
    <property type="nucleotide sequence ID" value="NZ_JACJQB010000025.1"/>
</dbReference>
<protein>
    <recommendedName>
        <fullName evidence="5 6">o-succinylbenzoate synthase</fullName>
        <shortName evidence="5">OSB synthase</shortName>
        <shortName evidence="5">OSBS</shortName>
        <ecNumber evidence="5 6">4.2.1.113</ecNumber>
    </recommendedName>
    <alternativeName>
        <fullName evidence="5">4-(2'-carboxyphenyl)-4-oxybutyric acid synthase</fullName>
    </alternativeName>
    <alternativeName>
        <fullName evidence="5">o-succinylbenzoic acid synthase</fullName>
    </alternativeName>
</protein>
<keyword evidence="2 5" id="KW-0460">Magnesium</keyword>
<reference evidence="8 9" key="1">
    <citation type="journal article" date="2020" name="ISME J.">
        <title>Comparative genomics reveals insights into cyanobacterial evolution and habitat adaptation.</title>
        <authorList>
            <person name="Chen M.Y."/>
            <person name="Teng W.K."/>
            <person name="Zhao L."/>
            <person name="Hu C.X."/>
            <person name="Zhou Y.K."/>
            <person name="Han B.P."/>
            <person name="Song L.R."/>
            <person name="Shu W.S."/>
        </authorList>
    </citation>
    <scope>NUCLEOTIDE SEQUENCE [LARGE SCALE GENOMIC DNA]</scope>
    <source>
        <strain evidence="8 9">FACHB-723</strain>
    </source>
</reference>
<dbReference type="Gene3D" id="3.20.20.120">
    <property type="entry name" value="Enolase-like C-terminal domain"/>
    <property type="match status" value="1"/>
</dbReference>
<dbReference type="InterPro" id="IPR029017">
    <property type="entry name" value="Enolase-like_N"/>
</dbReference>
<organism evidence="8 9">
    <name type="scientific">Pseudanabaena mucicola FACHB-723</name>
    <dbReference type="NCBI Taxonomy" id="2692860"/>
    <lineage>
        <taxon>Bacteria</taxon>
        <taxon>Bacillati</taxon>
        <taxon>Cyanobacteriota</taxon>
        <taxon>Cyanophyceae</taxon>
        <taxon>Pseudanabaenales</taxon>
        <taxon>Pseudanabaenaceae</taxon>
        <taxon>Pseudanabaena</taxon>
    </lineage>
</organism>
<keyword evidence="9" id="KW-1185">Reference proteome</keyword>
<proteinExistence type="inferred from homology"/>
<feature type="binding site" evidence="5">
    <location>
        <position position="196"/>
    </location>
    <ligand>
        <name>Mg(2+)</name>
        <dbReference type="ChEBI" id="CHEBI:18420"/>
    </ligand>
</feature>
<dbReference type="GO" id="GO:0043748">
    <property type="term" value="F:O-succinylbenzoate synthase activity"/>
    <property type="evidence" value="ECO:0007669"/>
    <property type="project" value="UniProtKB-EC"/>
</dbReference>
<evidence type="ECO:0000256" key="6">
    <source>
        <dbReference type="NCBIfam" id="TIGR01927"/>
    </source>
</evidence>
<dbReference type="NCBIfam" id="TIGR01927">
    <property type="entry name" value="menC_gam_Gplu"/>
    <property type="match status" value="1"/>
</dbReference>
<dbReference type="InterPro" id="IPR013341">
    <property type="entry name" value="Mandelate_racemase_N_dom"/>
</dbReference>
<evidence type="ECO:0000256" key="1">
    <source>
        <dbReference type="ARBA" id="ARBA00022723"/>
    </source>
</evidence>
<evidence type="ECO:0000256" key="2">
    <source>
        <dbReference type="ARBA" id="ARBA00022842"/>
    </source>
</evidence>
<feature type="binding site" evidence="5">
    <location>
        <position position="247"/>
    </location>
    <ligand>
        <name>Mg(2+)</name>
        <dbReference type="ChEBI" id="CHEBI:18420"/>
    </ligand>
</feature>
<sequence length="338" mass="36208">MNLAIQSVSFQPYRLSFREPWQTARGILSHREGFVIKIFDRNHHMSLGEAAPLDGFGMESLAETAEVLSKFQKSLIDVEIGNVQDIEGLLRDCDRNPAAKHGVELALLNLLAQRQNISLSQLLVNHFGGTVHPDVAINAVIGAISPQLAAAKAQAYINQGYRCLKIKVGTQDFVADLQRVAAVRSQVGNQIQIRIDANQGWDVETAIANLQKLAALDIEYVEQPVIASDLAGLARVKQSQSIPIAADESVNNLAQLQQVINTQAADLVILKPMALGGILTAHHAATLALKAGLDIVVTTTIEGEIARQAALNFAASLPIQRACGLATGHFLATAQSAG</sequence>
<comment type="function">
    <text evidence="5">Converts 2-succinyl-6-hydroxy-2,4-cyclohexadiene-1-carboxylate (SHCHC) to 2-succinylbenzoate (OSB).</text>
</comment>
<comment type="pathway">
    <text evidence="5">Cofactor biosynthesis; phylloquinone biosynthesis.</text>
</comment>
<dbReference type="Gene3D" id="3.30.390.10">
    <property type="entry name" value="Enolase-like, N-terminal domain"/>
    <property type="match status" value="1"/>
</dbReference>
<keyword evidence="1 5" id="KW-0479">Metal-binding</keyword>
<dbReference type="Pfam" id="PF02746">
    <property type="entry name" value="MR_MLE_N"/>
    <property type="match status" value="1"/>
</dbReference>